<sequence>MDTITAPTSTDHVNHQIADDLDLAAHSEHWLAPELLKKLASLQGWSLEQDANSLNLEKYYSFKDDEAAQEFANTIGVFLKTNTVLIMLQKSEDRPLVVITMRAKATAESALILCEIADESERKYEMVASCTEDAA</sequence>
<dbReference type="GO" id="GO:0008124">
    <property type="term" value="F:4-alpha-hydroxytetrahydrobiopterin dehydratase activity"/>
    <property type="evidence" value="ECO:0007669"/>
    <property type="project" value="UniProtKB-EC"/>
</dbReference>
<organism evidence="1 2">
    <name type="scientific">Thalassobacterium maritimum</name>
    <dbReference type="NCBI Taxonomy" id="3041265"/>
    <lineage>
        <taxon>Bacteria</taxon>
        <taxon>Pseudomonadati</taxon>
        <taxon>Verrucomicrobiota</taxon>
        <taxon>Opitutia</taxon>
        <taxon>Puniceicoccales</taxon>
        <taxon>Coraliomargaritaceae</taxon>
        <taxon>Thalassobacterium</taxon>
    </lineage>
</organism>
<reference evidence="1 2" key="1">
    <citation type="submission" date="2023-04" db="EMBL/GenBank/DDBJ databases">
        <title>A novel bacteria isolated from coastal sediment.</title>
        <authorList>
            <person name="Liu X.-J."/>
            <person name="Du Z.-J."/>
        </authorList>
    </citation>
    <scope>NUCLEOTIDE SEQUENCE [LARGE SCALE GENOMIC DNA]</scope>
    <source>
        <strain evidence="1 2">SDUM461003</strain>
    </source>
</reference>
<keyword evidence="2" id="KW-1185">Reference proteome</keyword>
<dbReference type="RefSeq" id="WP_308949890.1">
    <property type="nucleotide sequence ID" value="NZ_JARXHW010000017.1"/>
</dbReference>
<name>A0ABU1AU28_9BACT</name>
<evidence type="ECO:0000313" key="1">
    <source>
        <dbReference type="EMBL" id="MDQ8207670.1"/>
    </source>
</evidence>
<keyword evidence="1" id="KW-0456">Lyase</keyword>
<protein>
    <submittedName>
        <fullName evidence="1">4a-hydroxytetrahydrobiopterin dehydratase</fullName>
        <ecNumber evidence="1">4.2.1.96</ecNumber>
    </submittedName>
</protein>
<evidence type="ECO:0000313" key="2">
    <source>
        <dbReference type="Proteomes" id="UP001225316"/>
    </source>
</evidence>
<comment type="caution">
    <text evidence="1">The sequence shown here is derived from an EMBL/GenBank/DDBJ whole genome shotgun (WGS) entry which is preliminary data.</text>
</comment>
<dbReference type="EC" id="4.2.1.96" evidence="1"/>
<dbReference type="Proteomes" id="UP001225316">
    <property type="component" value="Unassembled WGS sequence"/>
</dbReference>
<dbReference type="EMBL" id="JARXHW010000017">
    <property type="protein sequence ID" value="MDQ8207670.1"/>
    <property type="molecule type" value="Genomic_DNA"/>
</dbReference>
<proteinExistence type="predicted"/>
<gene>
    <name evidence="1" type="ORF">QEH52_09130</name>
</gene>
<accession>A0ABU1AU28</accession>